<gene>
    <name evidence="2" type="ORF">S01H1_19121</name>
</gene>
<evidence type="ECO:0000259" key="1">
    <source>
        <dbReference type="Pfam" id="PF13439"/>
    </source>
</evidence>
<dbReference type="EMBL" id="BARS01010293">
    <property type="protein sequence ID" value="GAF91936.1"/>
    <property type="molecule type" value="Genomic_DNA"/>
</dbReference>
<dbReference type="AlphaFoldDB" id="X0TXQ0"/>
<feature type="non-terminal residue" evidence="2">
    <location>
        <position position="103"/>
    </location>
</feature>
<reference evidence="2" key="1">
    <citation type="journal article" date="2014" name="Front. Microbiol.">
        <title>High frequency of phylogenetically diverse reductive dehalogenase-homologous genes in deep subseafloor sedimentary metagenomes.</title>
        <authorList>
            <person name="Kawai M."/>
            <person name="Futagami T."/>
            <person name="Toyoda A."/>
            <person name="Takaki Y."/>
            <person name="Nishi S."/>
            <person name="Hori S."/>
            <person name="Arai W."/>
            <person name="Tsubouchi T."/>
            <person name="Morono Y."/>
            <person name="Uchiyama I."/>
            <person name="Ito T."/>
            <person name="Fujiyama A."/>
            <person name="Inagaki F."/>
            <person name="Takami H."/>
        </authorList>
    </citation>
    <scope>NUCLEOTIDE SEQUENCE</scope>
    <source>
        <strain evidence="2">Expedition CK06-06</strain>
    </source>
</reference>
<name>X0TXQ0_9ZZZZ</name>
<protein>
    <recommendedName>
        <fullName evidence="1">Glycosyltransferase subfamily 4-like N-terminal domain-containing protein</fullName>
    </recommendedName>
</protein>
<dbReference type="PROSITE" id="PS51257">
    <property type="entry name" value="PROKAR_LIPOPROTEIN"/>
    <property type="match status" value="1"/>
</dbReference>
<evidence type="ECO:0000313" key="2">
    <source>
        <dbReference type="EMBL" id="GAF91936.1"/>
    </source>
</evidence>
<dbReference type="Gene3D" id="3.40.50.2000">
    <property type="entry name" value="Glycogen Phosphorylase B"/>
    <property type="match status" value="1"/>
</dbReference>
<dbReference type="Pfam" id="PF13439">
    <property type="entry name" value="Glyco_transf_4"/>
    <property type="match status" value="1"/>
</dbReference>
<organism evidence="2">
    <name type="scientific">marine sediment metagenome</name>
    <dbReference type="NCBI Taxonomy" id="412755"/>
    <lineage>
        <taxon>unclassified sequences</taxon>
        <taxon>metagenomes</taxon>
        <taxon>ecological metagenomes</taxon>
    </lineage>
</organism>
<feature type="domain" description="Glycosyltransferase subfamily 4-like N-terminal" evidence="1">
    <location>
        <begin position="14"/>
        <end position="100"/>
    </location>
</feature>
<dbReference type="InterPro" id="IPR028098">
    <property type="entry name" value="Glyco_trans_4-like_N"/>
</dbReference>
<comment type="caution">
    <text evidence="2">The sequence shown here is derived from an EMBL/GenBank/DDBJ whole genome shotgun (WGS) entry which is preliminary data.</text>
</comment>
<proteinExistence type="predicted"/>
<accession>X0TXQ0</accession>
<sequence length="103" mass="11490">MRILIIWGESLAKPGGGTVHCLGLGGGLQACGHQVTVITPRYGKTTLRTGDLDVRAVRLPPRSLPSFLCFQLLSILCLPWWLWRHRPEAVYVRTCFFQAVMAL</sequence>
<dbReference type="SUPFAM" id="SSF53756">
    <property type="entry name" value="UDP-Glycosyltransferase/glycogen phosphorylase"/>
    <property type="match status" value="1"/>
</dbReference>